<protein>
    <recommendedName>
        <fullName evidence="1">Cyclin N-terminal domain-containing protein</fullName>
    </recommendedName>
</protein>
<dbReference type="AlphaFoldDB" id="A0A0C3LB59"/>
<dbReference type="Gene3D" id="1.10.472.10">
    <property type="entry name" value="Cyclin-like"/>
    <property type="match status" value="1"/>
</dbReference>
<gene>
    <name evidence="2" type="ORF">M407DRAFT_56499</name>
</gene>
<dbReference type="CDD" id="cd20557">
    <property type="entry name" value="CYCLIN_ScPCL1-like"/>
    <property type="match status" value="1"/>
</dbReference>
<dbReference type="SUPFAM" id="SSF47954">
    <property type="entry name" value="Cyclin-like"/>
    <property type="match status" value="1"/>
</dbReference>
<dbReference type="HOGENOM" id="CLU_018149_1_2_1"/>
<dbReference type="InterPro" id="IPR013922">
    <property type="entry name" value="Cyclin_PHO80-like"/>
</dbReference>
<dbReference type="Pfam" id="PF00134">
    <property type="entry name" value="Cyclin_N"/>
    <property type="match status" value="1"/>
</dbReference>
<dbReference type="InterPro" id="IPR036915">
    <property type="entry name" value="Cyclin-like_sf"/>
</dbReference>
<keyword evidence="3" id="KW-1185">Reference proteome</keyword>
<name>A0A0C3LB59_9AGAM</name>
<evidence type="ECO:0000313" key="3">
    <source>
        <dbReference type="Proteomes" id="UP000054248"/>
    </source>
</evidence>
<feature type="non-terminal residue" evidence="2">
    <location>
        <position position="1"/>
    </location>
</feature>
<dbReference type="STRING" id="1051891.A0A0C3LB59"/>
<sequence>PDSSPCSSGVTPPAIPALEDFVNLLHKKSNVQAPTLLTTLVYLNRLRSKLPKMAKGGMPCTRHRVFIATLIVTAKYLNDSSPKNKWWTTYTHCHVKDIYGVSKLFGFSGAEVNLMEMQLLSLLDYDLRFHEDDLIDCLSVF</sequence>
<dbReference type="InterPro" id="IPR006671">
    <property type="entry name" value="Cyclin_N"/>
</dbReference>
<dbReference type="EMBL" id="KN822966">
    <property type="protein sequence ID" value="KIO31113.1"/>
    <property type="molecule type" value="Genomic_DNA"/>
</dbReference>
<evidence type="ECO:0000313" key="2">
    <source>
        <dbReference type="EMBL" id="KIO31113.1"/>
    </source>
</evidence>
<proteinExistence type="predicted"/>
<feature type="domain" description="Cyclin N-terminal" evidence="1">
    <location>
        <begin position="18"/>
        <end position="128"/>
    </location>
</feature>
<dbReference type="GO" id="GO:0000307">
    <property type="term" value="C:cyclin-dependent protein kinase holoenzyme complex"/>
    <property type="evidence" value="ECO:0007669"/>
    <property type="project" value="TreeGrafter"/>
</dbReference>
<dbReference type="GO" id="GO:0005634">
    <property type="term" value="C:nucleus"/>
    <property type="evidence" value="ECO:0007669"/>
    <property type="project" value="TreeGrafter"/>
</dbReference>
<dbReference type="GO" id="GO:0019901">
    <property type="term" value="F:protein kinase binding"/>
    <property type="evidence" value="ECO:0007669"/>
    <property type="project" value="InterPro"/>
</dbReference>
<dbReference type="GO" id="GO:0016538">
    <property type="term" value="F:cyclin-dependent protein serine/threonine kinase regulator activity"/>
    <property type="evidence" value="ECO:0007669"/>
    <property type="project" value="TreeGrafter"/>
</dbReference>
<organism evidence="2 3">
    <name type="scientific">Tulasnella calospora MUT 4182</name>
    <dbReference type="NCBI Taxonomy" id="1051891"/>
    <lineage>
        <taxon>Eukaryota</taxon>
        <taxon>Fungi</taxon>
        <taxon>Dikarya</taxon>
        <taxon>Basidiomycota</taxon>
        <taxon>Agaricomycotina</taxon>
        <taxon>Agaricomycetes</taxon>
        <taxon>Cantharellales</taxon>
        <taxon>Tulasnellaceae</taxon>
        <taxon>Tulasnella</taxon>
    </lineage>
</organism>
<dbReference type="Proteomes" id="UP000054248">
    <property type="component" value="Unassembled WGS sequence"/>
</dbReference>
<dbReference type="OrthoDB" id="10250320at2759"/>
<dbReference type="PANTHER" id="PTHR15615">
    <property type="match status" value="1"/>
</dbReference>
<evidence type="ECO:0000259" key="1">
    <source>
        <dbReference type="Pfam" id="PF00134"/>
    </source>
</evidence>
<accession>A0A0C3LB59</accession>
<reference evidence="2 3" key="1">
    <citation type="submission" date="2014-04" db="EMBL/GenBank/DDBJ databases">
        <authorList>
            <consortium name="DOE Joint Genome Institute"/>
            <person name="Kuo A."/>
            <person name="Girlanda M."/>
            <person name="Perotto S."/>
            <person name="Kohler A."/>
            <person name="Nagy L.G."/>
            <person name="Floudas D."/>
            <person name="Copeland A."/>
            <person name="Barry K.W."/>
            <person name="Cichocki N."/>
            <person name="Veneault-Fourrey C."/>
            <person name="LaButti K."/>
            <person name="Lindquist E.A."/>
            <person name="Lipzen A."/>
            <person name="Lundell T."/>
            <person name="Morin E."/>
            <person name="Murat C."/>
            <person name="Sun H."/>
            <person name="Tunlid A."/>
            <person name="Henrissat B."/>
            <person name="Grigoriev I.V."/>
            <person name="Hibbett D.S."/>
            <person name="Martin F."/>
            <person name="Nordberg H.P."/>
            <person name="Cantor M.N."/>
            <person name="Hua S.X."/>
        </authorList>
    </citation>
    <scope>NUCLEOTIDE SEQUENCE [LARGE SCALE GENOMIC DNA]</scope>
    <source>
        <strain evidence="2 3">MUT 4182</strain>
    </source>
</reference>
<feature type="non-terminal residue" evidence="2">
    <location>
        <position position="141"/>
    </location>
</feature>
<reference evidence="3" key="2">
    <citation type="submission" date="2015-01" db="EMBL/GenBank/DDBJ databases">
        <title>Evolutionary Origins and Diversification of the Mycorrhizal Mutualists.</title>
        <authorList>
            <consortium name="DOE Joint Genome Institute"/>
            <consortium name="Mycorrhizal Genomics Consortium"/>
            <person name="Kohler A."/>
            <person name="Kuo A."/>
            <person name="Nagy L.G."/>
            <person name="Floudas D."/>
            <person name="Copeland A."/>
            <person name="Barry K.W."/>
            <person name="Cichocki N."/>
            <person name="Veneault-Fourrey C."/>
            <person name="LaButti K."/>
            <person name="Lindquist E.A."/>
            <person name="Lipzen A."/>
            <person name="Lundell T."/>
            <person name="Morin E."/>
            <person name="Murat C."/>
            <person name="Riley R."/>
            <person name="Ohm R."/>
            <person name="Sun H."/>
            <person name="Tunlid A."/>
            <person name="Henrissat B."/>
            <person name="Grigoriev I.V."/>
            <person name="Hibbett D.S."/>
            <person name="Martin F."/>
        </authorList>
    </citation>
    <scope>NUCLEOTIDE SEQUENCE [LARGE SCALE GENOMIC DNA]</scope>
    <source>
        <strain evidence="3">MUT 4182</strain>
    </source>
</reference>
<dbReference type="PANTHER" id="PTHR15615:SF10">
    <property type="entry name" value="PHO85 CYCLIN-2-RELATED"/>
    <property type="match status" value="1"/>
</dbReference>